<evidence type="ECO:0000313" key="6">
    <source>
        <dbReference type="Proteomes" id="UP000176902"/>
    </source>
</evidence>
<dbReference type="InterPro" id="IPR001173">
    <property type="entry name" value="Glyco_trans_2-like"/>
</dbReference>
<gene>
    <name evidence="5" type="ORF">A3C59_04675</name>
</gene>
<dbReference type="SUPFAM" id="SSF53448">
    <property type="entry name" value="Nucleotide-diphospho-sugar transferases"/>
    <property type="match status" value="1"/>
</dbReference>
<keyword evidence="2" id="KW-0328">Glycosyltransferase</keyword>
<sequence length="470" mass="55340">MKNKPEVSIIIVNYNGKYLLRNCLSSIRNVNYPKEKYEIVVVDNNSTDTSLDFITLNFPEVRIVESDKNLGFAGGCNLGVKNALGEYVVLLNTDTKVDKNWLTYLVKRIKSDKKIAAVNSKAYLYYPFVELSINSDIYLRSEFSDGVNFHSVGVLLENIVLNNKELQNLLRYRSGFYETEPGSIQARWTKGKSTVLIPIDSDKENNIVTLTIRSEKYQSNLKTRISINLGEKKLLEDKLESYQVNQYRLNLDNVVSEKDYLFEVQNAGLAVFKSGHGRDRGAVVKGYHQFYEIDNQFYNQPCEITAFSGVSVILRKDIYKKLGGFDELYFMYYEDLDLSLRFKKMGYKIFFEPKSVIYHIHAGSSEEWSTFFNYHVEKNYLATLVKHFPLPQILAEVIKYGFMIIISLLKMFKWRFREHWELYEVWKDKFEYRRKVVVWFFIHLFSFMVKRYKLQNEQKIKNKDLAKQMY</sequence>
<evidence type="ECO:0000256" key="1">
    <source>
        <dbReference type="ARBA" id="ARBA00006739"/>
    </source>
</evidence>
<dbReference type="Pfam" id="PF00535">
    <property type="entry name" value="Glycos_transf_2"/>
    <property type="match status" value="1"/>
</dbReference>
<evidence type="ECO:0000256" key="3">
    <source>
        <dbReference type="ARBA" id="ARBA00022679"/>
    </source>
</evidence>
<dbReference type="AlphaFoldDB" id="A0A1F5JNP6"/>
<name>A0A1F5JNP6_9BACT</name>
<dbReference type="EMBL" id="MFCV01000048">
    <property type="protein sequence ID" value="OGE30247.1"/>
    <property type="molecule type" value="Genomic_DNA"/>
</dbReference>
<comment type="similarity">
    <text evidence="1">Belongs to the glycosyltransferase 2 family.</text>
</comment>
<evidence type="ECO:0000313" key="5">
    <source>
        <dbReference type="EMBL" id="OGE30247.1"/>
    </source>
</evidence>
<reference evidence="5 6" key="1">
    <citation type="journal article" date="2016" name="Nat. Commun.">
        <title>Thousands of microbial genomes shed light on interconnected biogeochemical processes in an aquifer system.</title>
        <authorList>
            <person name="Anantharaman K."/>
            <person name="Brown C.T."/>
            <person name="Hug L.A."/>
            <person name="Sharon I."/>
            <person name="Castelle C.J."/>
            <person name="Probst A.J."/>
            <person name="Thomas B.C."/>
            <person name="Singh A."/>
            <person name="Wilkins M.J."/>
            <person name="Karaoz U."/>
            <person name="Brodie E.L."/>
            <person name="Williams K.H."/>
            <person name="Hubbard S.S."/>
            <person name="Banfield J.F."/>
        </authorList>
    </citation>
    <scope>NUCLEOTIDE SEQUENCE [LARGE SCALE GENOMIC DNA]</scope>
</reference>
<dbReference type="PANTHER" id="PTHR43179">
    <property type="entry name" value="RHAMNOSYLTRANSFERASE WBBL"/>
    <property type="match status" value="1"/>
</dbReference>
<evidence type="ECO:0000256" key="2">
    <source>
        <dbReference type="ARBA" id="ARBA00022676"/>
    </source>
</evidence>
<proteinExistence type="inferred from homology"/>
<dbReference type="PANTHER" id="PTHR43179:SF12">
    <property type="entry name" value="GALACTOFURANOSYLTRANSFERASE GLFT2"/>
    <property type="match status" value="1"/>
</dbReference>
<protein>
    <recommendedName>
        <fullName evidence="4">Glycosyltransferase 2-like domain-containing protein</fullName>
    </recommendedName>
</protein>
<evidence type="ECO:0000259" key="4">
    <source>
        <dbReference type="Pfam" id="PF00535"/>
    </source>
</evidence>
<feature type="domain" description="Glycosyltransferase 2-like" evidence="4">
    <location>
        <begin position="8"/>
        <end position="120"/>
    </location>
</feature>
<comment type="caution">
    <text evidence="5">The sequence shown here is derived from an EMBL/GenBank/DDBJ whole genome shotgun (WGS) entry which is preliminary data.</text>
</comment>
<dbReference type="STRING" id="1797768.A3C59_04675"/>
<dbReference type="CDD" id="cd04186">
    <property type="entry name" value="GT_2_like_c"/>
    <property type="match status" value="1"/>
</dbReference>
<keyword evidence="3" id="KW-0808">Transferase</keyword>
<accession>A0A1F5JNP6</accession>
<organism evidence="5 6">
    <name type="scientific">Candidatus Daviesbacteria bacterium RIFCSPHIGHO2_02_FULL_36_13</name>
    <dbReference type="NCBI Taxonomy" id="1797768"/>
    <lineage>
        <taxon>Bacteria</taxon>
        <taxon>Candidatus Daviesiibacteriota</taxon>
    </lineage>
</organism>
<dbReference type="Proteomes" id="UP000176902">
    <property type="component" value="Unassembled WGS sequence"/>
</dbReference>
<dbReference type="InterPro" id="IPR029044">
    <property type="entry name" value="Nucleotide-diphossugar_trans"/>
</dbReference>
<dbReference type="Gene3D" id="3.90.550.10">
    <property type="entry name" value="Spore Coat Polysaccharide Biosynthesis Protein SpsA, Chain A"/>
    <property type="match status" value="2"/>
</dbReference>